<keyword evidence="5" id="KW-1185">Reference proteome</keyword>
<dbReference type="EMBL" id="WXEW01000006">
    <property type="protein sequence ID" value="NAS24427.1"/>
    <property type="molecule type" value="Genomic_DNA"/>
</dbReference>
<dbReference type="AlphaFoldDB" id="A0A7C9J4G2"/>
<dbReference type="Proteomes" id="UP000479526">
    <property type="component" value="Unassembled WGS sequence"/>
</dbReference>
<gene>
    <name evidence="4" type="ORF">GT755_22400</name>
</gene>
<dbReference type="InterPro" id="IPR057169">
    <property type="entry name" value="DUF7847"/>
</dbReference>
<keyword evidence="2" id="KW-1133">Transmembrane helix</keyword>
<evidence type="ECO:0000313" key="5">
    <source>
        <dbReference type="Proteomes" id="UP000479526"/>
    </source>
</evidence>
<feature type="region of interest" description="Disordered" evidence="1">
    <location>
        <begin position="389"/>
        <end position="409"/>
    </location>
</feature>
<evidence type="ECO:0000256" key="1">
    <source>
        <dbReference type="SAM" id="MobiDB-lite"/>
    </source>
</evidence>
<keyword evidence="2" id="KW-0472">Membrane</keyword>
<dbReference type="Pfam" id="PF25231">
    <property type="entry name" value="DUF7847"/>
    <property type="match status" value="1"/>
</dbReference>
<proteinExistence type="predicted"/>
<keyword evidence="2" id="KW-0812">Transmembrane</keyword>
<feature type="transmembrane region" description="Helical" evidence="2">
    <location>
        <begin position="206"/>
        <end position="237"/>
    </location>
</feature>
<feature type="transmembrane region" description="Helical" evidence="2">
    <location>
        <begin position="108"/>
        <end position="134"/>
    </location>
</feature>
<feature type="region of interest" description="Disordered" evidence="1">
    <location>
        <begin position="1"/>
        <end position="65"/>
    </location>
</feature>
<name>A0A7C9J4G2_9ACTN</name>
<reference evidence="4 5" key="1">
    <citation type="submission" date="2020-01" db="EMBL/GenBank/DDBJ databases">
        <title>Herbidospora sp. NEAU-GS84 nov., a novel actinomycete isolated from soil.</title>
        <authorList>
            <person name="Han L."/>
        </authorList>
    </citation>
    <scope>NUCLEOTIDE SEQUENCE [LARGE SCALE GENOMIC DNA]</scope>
    <source>
        <strain evidence="4 5">NEAU-GS84</strain>
    </source>
</reference>
<feature type="transmembrane region" description="Helical" evidence="2">
    <location>
        <begin position="338"/>
        <end position="368"/>
    </location>
</feature>
<organism evidence="4 5">
    <name type="scientific">Herbidospora solisilvae</name>
    <dbReference type="NCBI Taxonomy" id="2696284"/>
    <lineage>
        <taxon>Bacteria</taxon>
        <taxon>Bacillati</taxon>
        <taxon>Actinomycetota</taxon>
        <taxon>Actinomycetes</taxon>
        <taxon>Streptosporangiales</taxon>
        <taxon>Streptosporangiaceae</taxon>
        <taxon>Herbidospora</taxon>
    </lineage>
</organism>
<sequence length="409" mass="41847">MTDGPGDREQPPPGWSPQQPPAYGAPGPWADPNAPGSYPPPGGHPPPGGYPPPPPPPPGGHYGGGYHGGGHYGAPVLKPGIIPLRPLQMGDMYNGAVSFIRANPKATLGLSALVVTVAEIITLAIQLPMFGAVADIALITPEAAEADPDAILGPVFAFLGSALLGGVVTAVAMVVLTGMLTGIIGRSVFGEQISIGQAWDIVKGRILPLVGLALLQALIVFGVFLVPVFLVALLGAAGLPTGAVVLLALVLFTGGVCLAVFLYTKLSLAGPAIVLEGIGVGTAMSRSFRLVKGDFWRVFGILLLTAVVVGLVAAAVSAPFSLLTSFGDPAATLSTEQFYVGAVLAGVGAIIAGTITNPFSAGVTTLLYADRRMRAEAFDLVLQTEAVERQQGAPGTAPENLWRPRNPWS</sequence>
<feature type="compositionally biased region" description="Pro residues" evidence="1">
    <location>
        <begin position="11"/>
        <end position="20"/>
    </location>
</feature>
<comment type="caution">
    <text evidence="4">The sequence shown here is derived from an EMBL/GenBank/DDBJ whole genome shotgun (WGS) entry which is preliminary data.</text>
</comment>
<evidence type="ECO:0000259" key="3">
    <source>
        <dbReference type="Pfam" id="PF25231"/>
    </source>
</evidence>
<evidence type="ECO:0000256" key="2">
    <source>
        <dbReference type="SAM" id="Phobius"/>
    </source>
</evidence>
<evidence type="ECO:0000313" key="4">
    <source>
        <dbReference type="EMBL" id="NAS24427.1"/>
    </source>
</evidence>
<accession>A0A7C9J4G2</accession>
<feature type="transmembrane region" description="Helical" evidence="2">
    <location>
        <begin position="295"/>
        <end position="318"/>
    </location>
</feature>
<dbReference type="RefSeq" id="WP_161481579.1">
    <property type="nucleotide sequence ID" value="NZ_WXEW01000006.1"/>
</dbReference>
<protein>
    <recommendedName>
        <fullName evidence="3">DUF7847 domain-containing protein</fullName>
    </recommendedName>
</protein>
<feature type="compositionally biased region" description="Basic and acidic residues" evidence="1">
    <location>
        <begin position="1"/>
        <end position="10"/>
    </location>
</feature>
<feature type="transmembrane region" description="Helical" evidence="2">
    <location>
        <begin position="243"/>
        <end position="263"/>
    </location>
</feature>
<feature type="compositionally biased region" description="Pro residues" evidence="1">
    <location>
        <begin position="37"/>
        <end position="59"/>
    </location>
</feature>
<feature type="transmembrane region" description="Helical" evidence="2">
    <location>
        <begin position="154"/>
        <end position="185"/>
    </location>
</feature>
<feature type="domain" description="DUF7847" evidence="3">
    <location>
        <begin position="100"/>
        <end position="361"/>
    </location>
</feature>